<evidence type="ECO:0000313" key="1">
    <source>
        <dbReference type="EMBL" id="KAJ3580096.1"/>
    </source>
</evidence>
<protein>
    <submittedName>
        <fullName evidence="1">Uncharacterized protein</fullName>
    </submittedName>
</protein>
<dbReference type="AlphaFoldDB" id="A0A9W8NMT9"/>
<gene>
    <name evidence="1" type="ORF">NPX13_g459</name>
</gene>
<evidence type="ECO:0000313" key="2">
    <source>
        <dbReference type="Proteomes" id="UP001148614"/>
    </source>
</evidence>
<sequence>MPPATEKVIGALGDVWPPPRHSLDNLNTPMLENTNSALPVVLATTSLASRNANPGLVRFVRKIFSVAACML</sequence>
<dbReference type="Proteomes" id="UP001148614">
    <property type="component" value="Unassembled WGS sequence"/>
</dbReference>
<name>A0A9W8NMT9_9PEZI</name>
<comment type="caution">
    <text evidence="1">The sequence shown here is derived from an EMBL/GenBank/DDBJ whole genome shotgun (WGS) entry which is preliminary data.</text>
</comment>
<organism evidence="1 2">
    <name type="scientific">Xylaria arbuscula</name>
    <dbReference type="NCBI Taxonomy" id="114810"/>
    <lineage>
        <taxon>Eukaryota</taxon>
        <taxon>Fungi</taxon>
        <taxon>Dikarya</taxon>
        <taxon>Ascomycota</taxon>
        <taxon>Pezizomycotina</taxon>
        <taxon>Sordariomycetes</taxon>
        <taxon>Xylariomycetidae</taxon>
        <taxon>Xylariales</taxon>
        <taxon>Xylariaceae</taxon>
        <taxon>Xylaria</taxon>
    </lineage>
</organism>
<dbReference type="EMBL" id="JANPWZ010000030">
    <property type="protein sequence ID" value="KAJ3580096.1"/>
    <property type="molecule type" value="Genomic_DNA"/>
</dbReference>
<keyword evidence="2" id="KW-1185">Reference proteome</keyword>
<proteinExistence type="predicted"/>
<accession>A0A9W8NMT9</accession>
<reference evidence="1" key="1">
    <citation type="submission" date="2022-07" db="EMBL/GenBank/DDBJ databases">
        <title>Genome Sequence of Xylaria arbuscula.</title>
        <authorList>
            <person name="Buettner E."/>
        </authorList>
    </citation>
    <scope>NUCLEOTIDE SEQUENCE</scope>
    <source>
        <strain evidence="1">VT107</strain>
    </source>
</reference>